<name>A0A9N9QFZ9_9CUCU</name>
<dbReference type="EMBL" id="OU892281">
    <property type="protein sequence ID" value="CAG9768823.1"/>
    <property type="molecule type" value="Genomic_DNA"/>
</dbReference>
<reference evidence="3" key="1">
    <citation type="submission" date="2022-01" db="EMBL/GenBank/DDBJ databases">
        <authorList>
            <person name="King R."/>
        </authorList>
    </citation>
    <scope>NUCLEOTIDE SEQUENCE</scope>
</reference>
<evidence type="ECO:0000256" key="2">
    <source>
        <dbReference type="SAM" id="SignalP"/>
    </source>
</evidence>
<proteinExistence type="inferred from homology"/>
<dbReference type="InterPro" id="IPR012132">
    <property type="entry name" value="GMC_OxRdtase"/>
</dbReference>
<feature type="chain" id="PRO_5040167586" description="Glucose-methanol-choline oxidoreductase N-terminal domain-containing protein" evidence="2">
    <location>
        <begin position="25"/>
        <end position="111"/>
    </location>
</feature>
<keyword evidence="4" id="KW-1185">Reference proteome</keyword>
<accession>A0A9N9QFZ9</accession>
<dbReference type="GO" id="GO:0050660">
    <property type="term" value="F:flavin adenine dinucleotide binding"/>
    <property type="evidence" value="ECO:0007669"/>
    <property type="project" value="InterPro"/>
</dbReference>
<gene>
    <name evidence="3" type="ORF">CEUTPL_LOCUS9345</name>
</gene>
<dbReference type="PANTHER" id="PTHR11552:SF158">
    <property type="entry name" value="GH23626P-RELATED"/>
    <property type="match status" value="1"/>
</dbReference>
<dbReference type="SUPFAM" id="SSF51905">
    <property type="entry name" value="FAD/NAD(P)-binding domain"/>
    <property type="match status" value="1"/>
</dbReference>
<evidence type="ECO:0000313" key="4">
    <source>
        <dbReference type="Proteomes" id="UP001152799"/>
    </source>
</evidence>
<keyword evidence="2" id="KW-0732">Signal</keyword>
<sequence length="111" mass="12724">MLFKQIILVKCLFLLVFLVRNGMASLSNFTELHEEVLKLITNFDTYQIPKNNDEYFSDNTSKEKDYGTYDFIVIGGGTAGGVLANRLTEENWSVLLEKLVLQNQILHRYSA</sequence>
<dbReference type="PANTHER" id="PTHR11552">
    <property type="entry name" value="GLUCOSE-METHANOL-CHOLINE GMC OXIDOREDUCTASE"/>
    <property type="match status" value="1"/>
</dbReference>
<dbReference type="InterPro" id="IPR036188">
    <property type="entry name" value="FAD/NAD-bd_sf"/>
</dbReference>
<protein>
    <recommendedName>
        <fullName evidence="5">Glucose-methanol-choline oxidoreductase N-terminal domain-containing protein</fullName>
    </recommendedName>
</protein>
<feature type="signal peptide" evidence="2">
    <location>
        <begin position="1"/>
        <end position="24"/>
    </location>
</feature>
<dbReference type="AlphaFoldDB" id="A0A9N9QFZ9"/>
<comment type="similarity">
    <text evidence="1">Belongs to the GMC oxidoreductase family.</text>
</comment>
<evidence type="ECO:0000313" key="3">
    <source>
        <dbReference type="EMBL" id="CAG9768823.1"/>
    </source>
</evidence>
<organism evidence="3 4">
    <name type="scientific">Ceutorhynchus assimilis</name>
    <name type="common">cabbage seed weevil</name>
    <dbReference type="NCBI Taxonomy" id="467358"/>
    <lineage>
        <taxon>Eukaryota</taxon>
        <taxon>Metazoa</taxon>
        <taxon>Ecdysozoa</taxon>
        <taxon>Arthropoda</taxon>
        <taxon>Hexapoda</taxon>
        <taxon>Insecta</taxon>
        <taxon>Pterygota</taxon>
        <taxon>Neoptera</taxon>
        <taxon>Endopterygota</taxon>
        <taxon>Coleoptera</taxon>
        <taxon>Polyphaga</taxon>
        <taxon>Cucujiformia</taxon>
        <taxon>Curculionidae</taxon>
        <taxon>Ceutorhynchinae</taxon>
        <taxon>Ceutorhynchus</taxon>
    </lineage>
</organism>
<evidence type="ECO:0008006" key="5">
    <source>
        <dbReference type="Google" id="ProtNLM"/>
    </source>
</evidence>
<dbReference type="OrthoDB" id="269227at2759"/>
<dbReference type="Proteomes" id="UP001152799">
    <property type="component" value="Chromosome 5"/>
</dbReference>
<dbReference type="GO" id="GO:0016491">
    <property type="term" value="F:oxidoreductase activity"/>
    <property type="evidence" value="ECO:0007669"/>
    <property type="project" value="TreeGrafter"/>
</dbReference>
<dbReference type="Gene3D" id="3.50.50.60">
    <property type="entry name" value="FAD/NAD(P)-binding domain"/>
    <property type="match status" value="1"/>
</dbReference>
<evidence type="ECO:0000256" key="1">
    <source>
        <dbReference type="ARBA" id="ARBA00010790"/>
    </source>
</evidence>